<name>A0A370BUS4_ASPNG</name>
<dbReference type="Proteomes" id="UP000253845">
    <property type="component" value="Unassembled WGS sequence"/>
</dbReference>
<organism evidence="1 2">
    <name type="scientific">Aspergillus niger ATCC 13496</name>
    <dbReference type="NCBI Taxonomy" id="1353008"/>
    <lineage>
        <taxon>Eukaryota</taxon>
        <taxon>Fungi</taxon>
        <taxon>Dikarya</taxon>
        <taxon>Ascomycota</taxon>
        <taxon>Pezizomycotina</taxon>
        <taxon>Eurotiomycetes</taxon>
        <taxon>Eurotiomycetidae</taxon>
        <taxon>Eurotiales</taxon>
        <taxon>Aspergillaceae</taxon>
        <taxon>Aspergillus</taxon>
        <taxon>Aspergillus subgen. Circumdati</taxon>
    </lineage>
</organism>
<gene>
    <name evidence="1" type="ORF">M747DRAFT_285294</name>
</gene>
<dbReference type="InterPro" id="IPR036305">
    <property type="entry name" value="RGS_sf"/>
</dbReference>
<evidence type="ECO:0000313" key="2">
    <source>
        <dbReference type="Proteomes" id="UP000253845"/>
    </source>
</evidence>
<dbReference type="VEuPathDB" id="FungiDB:M747DRAFT_285294"/>
<dbReference type="InterPro" id="IPR044926">
    <property type="entry name" value="RGS_subdomain_2"/>
</dbReference>
<dbReference type="SUPFAM" id="SSF48097">
    <property type="entry name" value="Regulator of G-protein signaling, RGS"/>
    <property type="match status" value="1"/>
</dbReference>
<dbReference type="EMBL" id="KZ851932">
    <property type="protein sequence ID" value="RDH17162.1"/>
    <property type="molecule type" value="Genomic_DNA"/>
</dbReference>
<accession>A0A370BUS4</accession>
<dbReference type="AlphaFoldDB" id="A0A370BUS4"/>
<dbReference type="Gene3D" id="1.10.167.10">
    <property type="entry name" value="Regulator of G-protein Signalling 4, domain 2"/>
    <property type="match status" value="1"/>
</dbReference>
<reference evidence="1 2" key="1">
    <citation type="submission" date="2018-07" db="EMBL/GenBank/DDBJ databases">
        <title>Section-level genome sequencing of Aspergillus section Nigri to investigate inter- and intra-species variation.</title>
        <authorList>
            <consortium name="DOE Joint Genome Institute"/>
            <person name="Vesth T.C."/>
            <person name="Nybo J.L."/>
            <person name="Theobald S."/>
            <person name="Frisvad J.C."/>
            <person name="Larsen T.O."/>
            <person name="Nielsen K.F."/>
            <person name="Hoof J.B."/>
            <person name="Brandl J."/>
            <person name="Salamov A."/>
            <person name="Riley R."/>
            <person name="Gladden J.M."/>
            <person name="Phatale P."/>
            <person name="Nielsen M.T."/>
            <person name="Lyhne E.K."/>
            <person name="Kogle M.E."/>
            <person name="Strasser K."/>
            <person name="McDonnell E."/>
            <person name="Barry K."/>
            <person name="Clum A."/>
            <person name="Chen C."/>
            <person name="Nolan M."/>
            <person name="Sandor L."/>
            <person name="Kuo A."/>
            <person name="Lipzen A."/>
            <person name="Hainaut M."/>
            <person name="Drula E."/>
            <person name="Tsang A."/>
            <person name="Magnuson J.K."/>
            <person name="Henrissat B."/>
            <person name="Wiebenga A."/>
            <person name="Simmons B.A."/>
            <person name="Makela M.R."/>
            <person name="De vries R.P."/>
            <person name="Grigoriev I.V."/>
            <person name="Mortensen U.H."/>
            <person name="Baker S.E."/>
            <person name="Andersen M.R."/>
        </authorList>
    </citation>
    <scope>NUCLEOTIDE SEQUENCE [LARGE SCALE GENOMIC DNA]</scope>
    <source>
        <strain evidence="1 2">ATCC 13496</strain>
    </source>
</reference>
<evidence type="ECO:0000313" key="1">
    <source>
        <dbReference type="EMBL" id="RDH17162.1"/>
    </source>
</evidence>
<proteinExistence type="predicted"/>
<sequence>MPGDAEYWVMGTYLPCGIALFHASNSRFYHVAKLQEGYIIRSSGGNDLYSTRSKLGVVDRFRRLAYTTKILVFVTVASLVQSLGISHGLDVAHLSQMASYLGESRHRGPWNRDAAKVGNGAGLGVVFWSWIVGPVVLWKSRHIHDTHGWRVQTIGCVIANLPATPMWLIALHVPAMEPESGADPCRICLSIWVMEVFAVLLPCREVMRHHAIRQGAFDSIARWEPNTNPFADGTTARRSASILVELTGSGRESWDRSLGSSSSSRDSIFTKRALECVLALNPAPLQDSSAHRDFSGENIAFLTRVAEWKSSLPHAVWDSRISDYGDLTDLIREQFYRALCIYTTFISGRAQFPINISSQHQKELENVFEGPAGLLFGHARPANPAVPFDAPGYGPTPSASPIASIKADSGLLFTDNSRAQYWGEIPQTFNATVFDRAEESIKDLVLTNTWPKFVRGCGLAAEVASDGRLDCMASVWDNSRAIGEDHLVRRANDAEIIDSATAYESTVPRSTPRSTGIAAALGALCDCAEKVELHMAFRALQRRSRIHSASKASIIPKGLNRLRADIEGIRHAAVHRQLQDHRRLLQQLHSARVFAIVWLGDSQCGMEIEQCQMRINRLFSGWKAHTRRLHGNLAARMGCNRMPEGRHHQFLLLEATRRLLEKTNHDCVGQEDYILRASFPSLYMTMRAGHA</sequence>
<protein>
    <submittedName>
        <fullName evidence="1">Uncharacterized protein</fullName>
    </submittedName>
</protein>